<organism evidence="2">
    <name type="scientific">Rhizobium leguminosarum</name>
    <dbReference type="NCBI Taxonomy" id="384"/>
    <lineage>
        <taxon>Bacteria</taxon>
        <taxon>Pseudomonadati</taxon>
        <taxon>Pseudomonadota</taxon>
        <taxon>Alphaproteobacteria</taxon>
        <taxon>Hyphomicrobiales</taxon>
        <taxon>Rhizobiaceae</taxon>
        <taxon>Rhizobium/Agrobacterium group</taxon>
        <taxon>Rhizobium</taxon>
    </lineage>
</organism>
<protein>
    <recommendedName>
        <fullName evidence="3">TolB N-terminal domain-containing protein</fullName>
    </recommendedName>
</protein>
<feature type="compositionally biased region" description="Basic residues" evidence="1">
    <location>
        <begin position="146"/>
        <end position="157"/>
    </location>
</feature>
<dbReference type="AlphaFoldDB" id="A0A179BRD4"/>
<gene>
    <name evidence="2" type="ORF">A4U53_22780</name>
</gene>
<comment type="caution">
    <text evidence="2">The sequence shown here is derived from an EMBL/GenBank/DDBJ whole genome shotgun (WGS) entry which is preliminary data.</text>
</comment>
<sequence length="208" mass="22352">MLGVVMVALAVSAYLLPIRLGSTSQRSIEEGPTLVVAPFANLGDGPQAALYTAGLTEELLTALPRFKEIRVFGRETSKSLPSGVEASQVRGELGARFLLAGGVRVSGDRIRVTARLLDTDNDEILWSQTYDDDIKSPAMPYAAARGSRRRDKHRGKGQRQATKESLPPHSAAGDSLLAQPSDLQASHGGRLAADMTKRAFCAIAQRRK</sequence>
<feature type="region of interest" description="Disordered" evidence="1">
    <location>
        <begin position="141"/>
        <end position="176"/>
    </location>
</feature>
<evidence type="ECO:0000256" key="1">
    <source>
        <dbReference type="SAM" id="MobiDB-lite"/>
    </source>
</evidence>
<proteinExistence type="predicted"/>
<dbReference type="EMBL" id="LWBS01000231">
    <property type="protein sequence ID" value="OAP93915.1"/>
    <property type="molecule type" value="Genomic_DNA"/>
</dbReference>
<name>A0A179BRD4_RHILE</name>
<dbReference type="Gene3D" id="3.40.50.10070">
    <property type="entry name" value="TolB, N-terminal domain"/>
    <property type="match status" value="1"/>
</dbReference>
<accession>A0A179BRD4</accession>
<evidence type="ECO:0000313" key="2">
    <source>
        <dbReference type="EMBL" id="OAP93915.1"/>
    </source>
</evidence>
<reference evidence="2" key="1">
    <citation type="submission" date="2016-04" db="EMBL/GenBank/DDBJ databases">
        <title>Fast-growing isolate from the root nodules of Vavilovia formosa.</title>
        <authorList>
            <person name="Kimeklis A."/>
            <person name="Safronova V."/>
            <person name="Belimov A."/>
            <person name="Andronov E."/>
        </authorList>
    </citation>
    <scope>NUCLEOTIDE SEQUENCE [LARGE SCALE GENOMIC DNA]</scope>
    <source>
        <strain evidence="2">Vaf-46</strain>
    </source>
</reference>
<evidence type="ECO:0008006" key="3">
    <source>
        <dbReference type="Google" id="ProtNLM"/>
    </source>
</evidence>